<evidence type="ECO:0000313" key="3">
    <source>
        <dbReference type="Proteomes" id="UP000297668"/>
    </source>
</evidence>
<reference evidence="2 3" key="1">
    <citation type="submission" date="2019-03" db="EMBL/GenBank/DDBJ databases">
        <title>Thermus tengchongensis species for the arsenic transformation mechanism.</title>
        <authorList>
            <person name="Yuan G.C."/>
        </authorList>
    </citation>
    <scope>NUCLEOTIDE SEQUENCE [LARGE SCALE GENOMIC DNA]</scope>
    <source>
        <strain evidence="2 3">15W</strain>
    </source>
</reference>
<dbReference type="CDD" id="cd02440">
    <property type="entry name" value="AdoMet_MTases"/>
    <property type="match status" value="1"/>
</dbReference>
<proteinExistence type="predicted"/>
<dbReference type="PANTHER" id="PTHR43591:SF24">
    <property type="entry name" value="2-METHOXY-6-POLYPRENYL-1,4-BENZOQUINOL METHYLASE, MITOCHONDRIAL"/>
    <property type="match status" value="1"/>
</dbReference>
<sequence length="264" mass="28934">MRPLWAGIAEERPLAPRALRGASLVAVVSLPPWLLPLLACPRCQGPLEVGGEARCLGCGARYPFRGGFLDLRAGRERPHLWLANRLPPIPLLYDAWRRRSTGLLSGKKLSHAEELARLREWLLPTGGPFLDVGTGTGVYREALGNGAVGLDPSPAFLRVARRRRPGAYLLGHGEHLPFRTGAFGGVAMGPTWNEFWDPLRAAQEACRVLRPGGRLFGMLLLGPGATFGLFRPQEEELLHLLERAGFRPHLERFGALGLLRAEVS</sequence>
<dbReference type="AlphaFoldDB" id="A0A4Y9FAQ2"/>
<dbReference type="SUPFAM" id="SSF53335">
    <property type="entry name" value="S-adenosyl-L-methionine-dependent methyltransferases"/>
    <property type="match status" value="1"/>
</dbReference>
<keyword evidence="2" id="KW-0808">Transferase</keyword>
<dbReference type="Pfam" id="PF08241">
    <property type="entry name" value="Methyltransf_11"/>
    <property type="match status" value="1"/>
</dbReference>
<dbReference type="PANTHER" id="PTHR43591">
    <property type="entry name" value="METHYLTRANSFERASE"/>
    <property type="match status" value="1"/>
</dbReference>
<dbReference type="SUPFAM" id="SSF158997">
    <property type="entry name" value="Trm112p-like"/>
    <property type="match status" value="1"/>
</dbReference>
<dbReference type="Proteomes" id="UP000297668">
    <property type="component" value="Unassembled WGS sequence"/>
</dbReference>
<keyword evidence="2" id="KW-0489">Methyltransferase</keyword>
<evidence type="ECO:0000259" key="1">
    <source>
        <dbReference type="Pfam" id="PF08241"/>
    </source>
</evidence>
<evidence type="ECO:0000313" key="2">
    <source>
        <dbReference type="EMBL" id="TFU26205.1"/>
    </source>
</evidence>
<name>A0A4Y9FAQ2_9DEIN</name>
<dbReference type="InterPro" id="IPR029063">
    <property type="entry name" value="SAM-dependent_MTases_sf"/>
</dbReference>
<dbReference type="Gene3D" id="3.40.50.150">
    <property type="entry name" value="Vaccinia Virus protein VP39"/>
    <property type="match status" value="1"/>
</dbReference>
<dbReference type="GO" id="GO:0008757">
    <property type="term" value="F:S-adenosylmethionine-dependent methyltransferase activity"/>
    <property type="evidence" value="ECO:0007669"/>
    <property type="project" value="InterPro"/>
</dbReference>
<comment type="caution">
    <text evidence="2">The sequence shown here is derived from an EMBL/GenBank/DDBJ whole genome shotgun (WGS) entry which is preliminary data.</text>
</comment>
<dbReference type="EMBL" id="SJZF01000011">
    <property type="protein sequence ID" value="TFU26205.1"/>
    <property type="molecule type" value="Genomic_DNA"/>
</dbReference>
<dbReference type="InterPro" id="IPR013216">
    <property type="entry name" value="Methyltransf_11"/>
</dbReference>
<accession>A0A4Y9FAQ2</accession>
<feature type="domain" description="Methyltransferase type 11" evidence="1">
    <location>
        <begin position="130"/>
        <end position="216"/>
    </location>
</feature>
<dbReference type="RefSeq" id="WP_135260318.1">
    <property type="nucleotide sequence ID" value="NZ_SJZF01000011.1"/>
</dbReference>
<gene>
    <name evidence="2" type="ORF">E0687_07390</name>
</gene>
<dbReference type="GO" id="GO:0032259">
    <property type="term" value="P:methylation"/>
    <property type="evidence" value="ECO:0007669"/>
    <property type="project" value="UniProtKB-KW"/>
</dbReference>
<protein>
    <submittedName>
        <fullName evidence="2">Class I SAM-dependent methyltransferase</fullName>
    </submittedName>
</protein>
<organism evidence="2 3">
    <name type="scientific">Thermus tengchongensis</name>
    <dbReference type="NCBI Taxonomy" id="1214928"/>
    <lineage>
        <taxon>Bacteria</taxon>
        <taxon>Thermotogati</taxon>
        <taxon>Deinococcota</taxon>
        <taxon>Deinococci</taxon>
        <taxon>Thermales</taxon>
        <taxon>Thermaceae</taxon>
        <taxon>Thermus</taxon>
    </lineage>
</organism>